<proteinExistence type="predicted"/>
<feature type="region of interest" description="Disordered" evidence="6">
    <location>
        <begin position="266"/>
        <end position="286"/>
    </location>
</feature>
<evidence type="ECO:0000313" key="10">
    <source>
        <dbReference type="Proteomes" id="UP001153678"/>
    </source>
</evidence>
<feature type="non-terminal residue" evidence="9">
    <location>
        <position position="371"/>
    </location>
</feature>
<sequence>SLVINNLTIICLPHRTIMDNDFIRSAKRALSALLESARGETESKNISEEISEPRAKQVKLFQNEDDSTSPNKPKVFYNPIDKNDFMRRLATFMISFLLSFFPVECARYGWINISEDFLKCEYCGEQMLEKMTVQYHEGLSSAHASTCPWRERHCDDFIYKISLSLDRSLLKEFQTRALPLIQLGDKLPVIKVEVTEEYVKLIISVMSNEVKNIGQDILTSASCLSLFGWEYELIEGLEMLKCPYCFRQCSLSNYLNIAKHREIQQKQDKENLQDDESDKNEQNTQDIETDLTFDIANEHRWYCAWIAGNGTPIEYETSDEQMKQKAGWQITLNGIANCSFLFSPKDASVELVDFRLNELRDNLSPFKKITR</sequence>
<dbReference type="AlphaFoldDB" id="A0A9W4SSU4"/>
<dbReference type="Proteomes" id="UP001153678">
    <property type="component" value="Unassembled WGS sequence"/>
</dbReference>
<evidence type="ECO:0000256" key="3">
    <source>
        <dbReference type="ARBA" id="ARBA00022771"/>
    </source>
</evidence>
<dbReference type="GO" id="GO:0008270">
    <property type="term" value="F:zinc ion binding"/>
    <property type="evidence" value="ECO:0007669"/>
    <property type="project" value="UniProtKB-KW"/>
</dbReference>
<evidence type="ECO:0000256" key="4">
    <source>
        <dbReference type="ARBA" id="ARBA00022833"/>
    </source>
</evidence>
<dbReference type="GO" id="GO:0005634">
    <property type="term" value="C:nucleus"/>
    <property type="evidence" value="ECO:0007669"/>
    <property type="project" value="UniProtKB-SubCell"/>
</dbReference>
<dbReference type="PANTHER" id="PTHR15835:SF6">
    <property type="entry name" value="ZINC FINGER C3HC-TYPE PROTEIN 1"/>
    <property type="match status" value="1"/>
</dbReference>
<keyword evidence="2" id="KW-0479">Metal-binding</keyword>
<dbReference type="PANTHER" id="PTHR15835">
    <property type="entry name" value="NUCLEAR-INTERACTING PARTNER OF ALK"/>
    <property type="match status" value="1"/>
</dbReference>
<dbReference type="EMBL" id="CAMKVN010002589">
    <property type="protein sequence ID" value="CAI2181750.1"/>
    <property type="molecule type" value="Genomic_DNA"/>
</dbReference>
<feature type="domain" description="C3HC-type" evidence="7">
    <location>
        <begin position="79"/>
        <end position="189"/>
    </location>
</feature>
<keyword evidence="5" id="KW-0539">Nucleus</keyword>
<evidence type="ECO:0000256" key="5">
    <source>
        <dbReference type="ARBA" id="ARBA00023242"/>
    </source>
</evidence>
<comment type="subcellular location">
    <subcellularLocation>
        <location evidence="1">Nucleus</location>
    </subcellularLocation>
</comment>
<feature type="domain" description="NuBaID C-terminal" evidence="8">
    <location>
        <begin position="221"/>
        <end position="335"/>
    </location>
</feature>
<evidence type="ECO:0000256" key="6">
    <source>
        <dbReference type="SAM" id="MobiDB-lite"/>
    </source>
</evidence>
<evidence type="ECO:0000256" key="1">
    <source>
        <dbReference type="ARBA" id="ARBA00004123"/>
    </source>
</evidence>
<dbReference type="InterPro" id="IPR012935">
    <property type="entry name" value="NuBaID_N"/>
</dbReference>
<evidence type="ECO:0000313" key="9">
    <source>
        <dbReference type="EMBL" id="CAI2181750.1"/>
    </source>
</evidence>
<keyword evidence="10" id="KW-1185">Reference proteome</keyword>
<organism evidence="9 10">
    <name type="scientific">Funneliformis geosporum</name>
    <dbReference type="NCBI Taxonomy" id="1117311"/>
    <lineage>
        <taxon>Eukaryota</taxon>
        <taxon>Fungi</taxon>
        <taxon>Fungi incertae sedis</taxon>
        <taxon>Mucoromycota</taxon>
        <taxon>Glomeromycotina</taxon>
        <taxon>Glomeromycetes</taxon>
        <taxon>Glomerales</taxon>
        <taxon>Glomeraceae</taxon>
        <taxon>Funneliformis</taxon>
    </lineage>
</organism>
<dbReference type="Pfam" id="PF08600">
    <property type="entry name" value="NuBaID_C"/>
    <property type="match status" value="1"/>
</dbReference>
<accession>A0A9W4SSU4</accession>
<dbReference type="Pfam" id="PF07967">
    <property type="entry name" value="zf-C3HC"/>
    <property type="match status" value="1"/>
</dbReference>
<reference evidence="9" key="1">
    <citation type="submission" date="2022-08" db="EMBL/GenBank/DDBJ databases">
        <authorList>
            <person name="Kallberg Y."/>
            <person name="Tangrot J."/>
            <person name="Rosling A."/>
        </authorList>
    </citation>
    <scope>NUCLEOTIDE SEQUENCE</scope>
    <source>
        <strain evidence="9">Wild A</strain>
    </source>
</reference>
<keyword evidence="4" id="KW-0862">Zinc</keyword>
<gene>
    <name evidence="9" type="ORF">FWILDA_LOCUS10240</name>
</gene>
<dbReference type="InterPro" id="IPR013909">
    <property type="entry name" value="NuBaID_C"/>
</dbReference>
<evidence type="ECO:0000256" key="2">
    <source>
        <dbReference type="ARBA" id="ARBA00022723"/>
    </source>
</evidence>
<evidence type="ECO:0000259" key="7">
    <source>
        <dbReference type="Pfam" id="PF07967"/>
    </source>
</evidence>
<protein>
    <submittedName>
        <fullName evidence="9">8230_t:CDS:1</fullName>
    </submittedName>
</protein>
<name>A0A9W4SSU4_9GLOM</name>
<comment type="caution">
    <text evidence="9">The sequence shown here is derived from an EMBL/GenBank/DDBJ whole genome shotgun (WGS) entry which is preliminary data.</text>
</comment>
<dbReference type="OrthoDB" id="614844at2759"/>
<evidence type="ECO:0000259" key="8">
    <source>
        <dbReference type="Pfam" id="PF08600"/>
    </source>
</evidence>
<keyword evidence="3" id="KW-0863">Zinc-finger</keyword>